<proteinExistence type="predicted"/>
<sequence length="521" mass="57550">MRYLFENFSLDTERRELRRGADAIAIAPQVFDLLGYLIGNRERVVSKDDLIRTIWHGRAVSDVALTTRLNVARKAIGDSGDAQRLIKTFPRKGIRFVAEVREMPTTATVTVLPRPATGKPSLVVLPFANLSPDPAQEYFVDGVTESLTTDLSRMAGIFVIGRNTAFTYRGAHVDLKQLGRELGVRYVLEGSVQRAGSRMRINVQLIDAETGNHLWGDRFDKQIVDLFDMQDEIGARLANQLGTELVMVEARRAARAPHPDSMDLYFQGMAYMNRGTDPTSLSQARPFFEQALRLDAANVEAMVGIASVDAMRATSMLIDRTAPLRVVEALLTRILAQTPNHARAHCLMGVVQIFTKRAALGIAECERALVLDRNLATAHAWIGLGKNNLGRAEETEAHVMEAFRLSPRDNKASSWMNTAGVAQSYLGADEAAVHWFKRSIETNRNIAPFMYFYLAAGQAHLGQIKEARACVQAGLTLAPNFSVAQFHASSPTDHPTCLAQRVRIAEGLRKAGLPEESVLSR</sequence>
<dbReference type="InterPro" id="IPR019734">
    <property type="entry name" value="TPR_rpt"/>
</dbReference>
<feature type="DNA-binding region" description="OmpR/PhoB-type" evidence="2">
    <location>
        <begin position="1"/>
        <end position="98"/>
    </location>
</feature>
<dbReference type="KEGG" id="brs:S23_15860"/>
<dbReference type="SMART" id="SM00862">
    <property type="entry name" value="Trans_reg_C"/>
    <property type="match status" value="1"/>
</dbReference>
<protein>
    <submittedName>
        <fullName evidence="4">Adenylate cyclase</fullName>
    </submittedName>
</protein>
<name>A0AAI8M7C0_9BRAD</name>
<dbReference type="PROSITE" id="PS51755">
    <property type="entry name" value="OMPR_PHOB"/>
    <property type="match status" value="1"/>
</dbReference>
<dbReference type="SUPFAM" id="SSF48452">
    <property type="entry name" value="TPR-like"/>
    <property type="match status" value="1"/>
</dbReference>
<keyword evidence="5" id="KW-1185">Reference proteome</keyword>
<dbReference type="GO" id="GO:0000160">
    <property type="term" value="P:phosphorelay signal transduction system"/>
    <property type="evidence" value="ECO:0007669"/>
    <property type="project" value="InterPro"/>
</dbReference>
<dbReference type="SUPFAM" id="SSF46894">
    <property type="entry name" value="C-terminal effector domain of the bipartite response regulators"/>
    <property type="match status" value="1"/>
</dbReference>
<feature type="domain" description="OmpR/PhoB-type" evidence="3">
    <location>
        <begin position="1"/>
        <end position="98"/>
    </location>
</feature>
<dbReference type="GO" id="GO:0003677">
    <property type="term" value="F:DNA binding"/>
    <property type="evidence" value="ECO:0007669"/>
    <property type="project" value="UniProtKB-UniRule"/>
</dbReference>
<evidence type="ECO:0000256" key="2">
    <source>
        <dbReference type="PROSITE-ProRule" id="PRU01091"/>
    </source>
</evidence>
<dbReference type="CDD" id="cd00383">
    <property type="entry name" value="trans_reg_C"/>
    <property type="match status" value="1"/>
</dbReference>
<dbReference type="EMBL" id="AP012279">
    <property type="protein sequence ID" value="BAL74803.1"/>
    <property type="molecule type" value="Genomic_DNA"/>
</dbReference>
<dbReference type="Pfam" id="PF00486">
    <property type="entry name" value="Trans_reg_C"/>
    <property type="match status" value="1"/>
</dbReference>
<dbReference type="AlphaFoldDB" id="A0AAI8M7C0"/>
<dbReference type="Gene3D" id="1.10.10.10">
    <property type="entry name" value="Winged helix-like DNA-binding domain superfamily/Winged helix DNA-binding domain"/>
    <property type="match status" value="1"/>
</dbReference>
<dbReference type="InterPro" id="IPR016032">
    <property type="entry name" value="Sig_transdc_resp-reg_C-effctor"/>
</dbReference>
<keyword evidence="1 2" id="KW-0238">DNA-binding</keyword>
<dbReference type="Gene3D" id="3.40.50.10070">
    <property type="entry name" value="TolB, N-terminal domain"/>
    <property type="match status" value="1"/>
</dbReference>
<organism evidence="4 5">
    <name type="scientific">Bradyrhizobium cosmicum</name>
    <dbReference type="NCBI Taxonomy" id="1404864"/>
    <lineage>
        <taxon>Bacteria</taxon>
        <taxon>Pseudomonadati</taxon>
        <taxon>Pseudomonadota</taxon>
        <taxon>Alphaproteobacteria</taxon>
        <taxon>Hyphomicrobiales</taxon>
        <taxon>Nitrobacteraceae</taxon>
        <taxon>Bradyrhizobium</taxon>
    </lineage>
</organism>
<dbReference type="InterPro" id="IPR001867">
    <property type="entry name" value="OmpR/PhoB-type_DNA-bd"/>
</dbReference>
<dbReference type="GO" id="GO:0006355">
    <property type="term" value="P:regulation of DNA-templated transcription"/>
    <property type="evidence" value="ECO:0007669"/>
    <property type="project" value="InterPro"/>
</dbReference>
<dbReference type="InterPro" id="IPR011990">
    <property type="entry name" value="TPR-like_helical_dom_sf"/>
</dbReference>
<dbReference type="RefSeq" id="WP_015684136.1">
    <property type="nucleotide sequence ID" value="NC_017082.1"/>
</dbReference>
<evidence type="ECO:0000313" key="4">
    <source>
        <dbReference type="EMBL" id="BAL74803.1"/>
    </source>
</evidence>
<reference evidence="4 5" key="1">
    <citation type="journal article" date="2012" name="Microbes Environ.">
        <title>Complete genome sequence of Bradyrhizobium sp. S23321: insights into symbiosis evolution in soil oligotrophs.</title>
        <authorList>
            <person name="Okubo T."/>
            <person name="Tsukui T."/>
            <person name="Maita H."/>
            <person name="Okamoto S."/>
            <person name="Oshima K."/>
            <person name="Fujisawa T."/>
            <person name="Saito A."/>
            <person name="Futamata H."/>
            <person name="Hattori R."/>
            <person name="Shimomura Y."/>
            <person name="Haruta S."/>
            <person name="Morimoto S."/>
            <person name="Wang Y."/>
            <person name="Sakai Y."/>
            <person name="Hattori M."/>
            <person name="Aizawa S."/>
            <person name="Nagashima K.V.P."/>
            <person name="Masuda S."/>
            <person name="Hattori T."/>
            <person name="Yamashita A."/>
            <person name="Bao Z."/>
            <person name="Hayatsu M."/>
            <person name="Kajiya-Kanegae H."/>
            <person name="Yoshinaga I."/>
            <person name="Sakamoto K."/>
            <person name="Toyota K."/>
            <person name="Nakao M."/>
            <person name="Kohara M."/>
            <person name="Anda M."/>
            <person name="Niwa R."/>
            <person name="Jung-Hwan P."/>
            <person name="Sameshima-Saito R."/>
            <person name="Tokuda S."/>
            <person name="Yamamoto S."/>
            <person name="Yamamoto S."/>
            <person name="Yokoyama T."/>
            <person name="Akutsu T."/>
            <person name="Nakamura Y."/>
            <person name="Nakahira-Yanaka Y."/>
            <person name="Takada Hoshino Y."/>
            <person name="Hirakawa H."/>
            <person name="Mitsui H."/>
            <person name="Terasawa K."/>
            <person name="Itakura M."/>
            <person name="Sato S."/>
            <person name="Ikeda-Ohtsubo W."/>
            <person name="Sakakura N."/>
            <person name="Kaminuma E."/>
            <person name="Minamisawa K."/>
        </authorList>
    </citation>
    <scope>NUCLEOTIDE SEQUENCE [LARGE SCALE GENOMIC DNA]</scope>
    <source>
        <strain evidence="4 5">S23321</strain>
    </source>
</reference>
<dbReference type="Gene3D" id="1.25.40.10">
    <property type="entry name" value="Tetratricopeptide repeat domain"/>
    <property type="match status" value="1"/>
</dbReference>
<accession>A0AAI8M7C0</accession>
<dbReference type="PANTHER" id="PTHR12558">
    <property type="entry name" value="CELL DIVISION CYCLE 16,23,27"/>
    <property type="match status" value="1"/>
</dbReference>
<gene>
    <name evidence="4" type="ORF">S23_15860</name>
</gene>
<dbReference type="SMART" id="SM00028">
    <property type="entry name" value="TPR"/>
    <property type="match status" value="4"/>
</dbReference>
<evidence type="ECO:0000259" key="3">
    <source>
        <dbReference type="PROSITE" id="PS51755"/>
    </source>
</evidence>
<dbReference type="PANTHER" id="PTHR12558:SF33">
    <property type="entry name" value="BLL7664 PROTEIN"/>
    <property type="match status" value="1"/>
</dbReference>
<evidence type="ECO:0000256" key="1">
    <source>
        <dbReference type="ARBA" id="ARBA00023125"/>
    </source>
</evidence>
<dbReference type="InterPro" id="IPR036388">
    <property type="entry name" value="WH-like_DNA-bd_sf"/>
</dbReference>
<evidence type="ECO:0000313" key="5">
    <source>
        <dbReference type="Proteomes" id="UP000007886"/>
    </source>
</evidence>
<dbReference type="Proteomes" id="UP000007886">
    <property type="component" value="Chromosome"/>
</dbReference>